<accession>A0A2N9PDB8</accession>
<dbReference type="Proteomes" id="UP000238180">
    <property type="component" value="Unassembled WGS sequence"/>
</dbReference>
<gene>
    <name evidence="2" type="ORF">FLACOL_02347</name>
</gene>
<dbReference type="RefSeq" id="WP_181142899.1">
    <property type="nucleotide sequence ID" value="NZ_OLKH01000128.1"/>
</dbReference>
<evidence type="ECO:0000313" key="3">
    <source>
        <dbReference type="Proteomes" id="UP000238180"/>
    </source>
</evidence>
<dbReference type="AlphaFoldDB" id="A0A2N9PDB8"/>
<feature type="compositionally biased region" description="Polar residues" evidence="1">
    <location>
        <begin position="33"/>
        <end position="50"/>
    </location>
</feature>
<protein>
    <submittedName>
        <fullName evidence="2">Uncharacterized protein</fullName>
    </submittedName>
</protein>
<feature type="region of interest" description="Disordered" evidence="1">
    <location>
        <begin position="30"/>
        <end position="50"/>
    </location>
</feature>
<evidence type="ECO:0000313" key="2">
    <source>
        <dbReference type="EMBL" id="SPE78331.1"/>
    </source>
</evidence>
<organism evidence="2 3">
    <name type="scientific">Flavobacterium columnare</name>
    <dbReference type="NCBI Taxonomy" id="996"/>
    <lineage>
        <taxon>Bacteria</taxon>
        <taxon>Pseudomonadati</taxon>
        <taxon>Bacteroidota</taxon>
        <taxon>Flavobacteriia</taxon>
        <taxon>Flavobacteriales</taxon>
        <taxon>Flavobacteriaceae</taxon>
        <taxon>Flavobacterium</taxon>
    </lineage>
</organism>
<name>A0A2N9PDB8_9FLAO</name>
<reference evidence="2 3" key="1">
    <citation type="submission" date="2018-02" db="EMBL/GenBank/DDBJ databases">
        <authorList>
            <person name="Cohen D.B."/>
            <person name="Kent A.D."/>
        </authorList>
    </citation>
    <scope>NUCLEOTIDE SEQUENCE [LARGE SCALE GENOMIC DNA]</scope>
    <source>
        <strain evidence="2">CIP109753</strain>
    </source>
</reference>
<proteinExistence type="predicted"/>
<dbReference type="EMBL" id="OLKH01000128">
    <property type="protein sequence ID" value="SPE78331.1"/>
    <property type="molecule type" value="Genomic_DNA"/>
</dbReference>
<evidence type="ECO:0000256" key="1">
    <source>
        <dbReference type="SAM" id="MobiDB-lite"/>
    </source>
</evidence>
<sequence length="50" mass="5518">MKKKPNLSILKFKASTIIEFNQMKTILGGGVVQTDNNDTQHGGDTIKQTQ</sequence>